<accession>A0A1F2PL51</accession>
<evidence type="ECO:0000313" key="1">
    <source>
        <dbReference type="EMBL" id="OFV72123.1"/>
    </source>
</evidence>
<organism evidence="1 2">
    <name type="scientific">Acetobacterium wieringae</name>
    <dbReference type="NCBI Taxonomy" id="52694"/>
    <lineage>
        <taxon>Bacteria</taxon>
        <taxon>Bacillati</taxon>
        <taxon>Bacillota</taxon>
        <taxon>Clostridia</taxon>
        <taxon>Eubacteriales</taxon>
        <taxon>Eubacteriaceae</taxon>
        <taxon>Acetobacterium</taxon>
    </lineage>
</organism>
<sequence>MIRHFGSSGIESPPQGIDAGFGKYNAKSMIYFDKLIPEPPLINNVDFLPAYYADLVSIDYDEFIDRLFAKITYSGTGYFYSYDALGTQLHSFTVPNNNVYRMAYYGGNYFIFTNVGWSKYSPTGTLLSSGTNFALPLGDKDIRMLRVSESQVKVFQSDGTIKQFNMNTMTVEQTITLTNLYSGTVPFYDDDGYWYFQATSMQLTKLDQSGGIVFSGVSNKFSNGSSAAYKVFSIKKINALISCNVYNGYLNNTLVSTIDGSLITSQYVSVSGDTGLRCAYPNLTSPKKMLMMRNTSTYNLYCIRLNDQGLGIVSTFKQFITTSNMVDGLYANGDDVFFASYLTSGYPAVKKIQLNYQLS</sequence>
<dbReference type="SUPFAM" id="SSF50998">
    <property type="entry name" value="Quinoprotein alcohol dehydrogenase-like"/>
    <property type="match status" value="1"/>
</dbReference>
<protein>
    <submittedName>
        <fullName evidence="1">Uncharacterized protein</fullName>
    </submittedName>
</protein>
<proteinExistence type="predicted"/>
<dbReference type="AlphaFoldDB" id="A0A1F2PL51"/>
<dbReference type="InterPro" id="IPR011047">
    <property type="entry name" value="Quinoprotein_ADH-like_sf"/>
</dbReference>
<evidence type="ECO:0000313" key="2">
    <source>
        <dbReference type="Proteomes" id="UP000176244"/>
    </source>
</evidence>
<gene>
    <name evidence="1" type="ORF">ACWI_03730</name>
</gene>
<reference evidence="1 2" key="1">
    <citation type="submission" date="2015-09" db="EMBL/GenBank/DDBJ databases">
        <title>Genome sequence of Acetobacterium wieringae DSM 1911.</title>
        <authorList>
            <person name="Poehlein A."/>
            <person name="Bengelsdorf F.R."/>
            <person name="Schiel-Bengelsdorf B."/>
            <person name="Duerre P."/>
            <person name="Daniel R."/>
        </authorList>
    </citation>
    <scope>NUCLEOTIDE SEQUENCE [LARGE SCALE GENOMIC DNA]</scope>
    <source>
        <strain evidence="1 2">DSM 1911</strain>
    </source>
</reference>
<dbReference type="EMBL" id="LKEU01000012">
    <property type="protein sequence ID" value="OFV72123.1"/>
    <property type="molecule type" value="Genomic_DNA"/>
</dbReference>
<comment type="caution">
    <text evidence="1">The sequence shown here is derived from an EMBL/GenBank/DDBJ whole genome shotgun (WGS) entry which is preliminary data.</text>
</comment>
<dbReference type="Proteomes" id="UP000176244">
    <property type="component" value="Unassembled WGS sequence"/>
</dbReference>
<dbReference type="STRING" id="52694.ACWI_03730"/>
<dbReference type="RefSeq" id="WP_070369742.1">
    <property type="nucleotide sequence ID" value="NZ_LKEU01000012.1"/>
</dbReference>
<name>A0A1F2PL51_9FIRM</name>